<reference evidence="2" key="1">
    <citation type="submission" date="2020-01" db="EMBL/GenBank/DDBJ databases">
        <authorList>
            <consortium name="DOE Joint Genome Institute"/>
            <person name="Haridas S."/>
            <person name="Albert R."/>
            <person name="Binder M."/>
            <person name="Bloem J."/>
            <person name="Labutti K."/>
            <person name="Salamov A."/>
            <person name="Andreopoulos B."/>
            <person name="Baker S.E."/>
            <person name="Barry K."/>
            <person name="Bills G."/>
            <person name="Bluhm B.H."/>
            <person name="Cannon C."/>
            <person name="Castanera R."/>
            <person name="Culley D.E."/>
            <person name="Daum C."/>
            <person name="Ezra D."/>
            <person name="Gonzalez J.B."/>
            <person name="Henrissat B."/>
            <person name="Kuo A."/>
            <person name="Liang C."/>
            <person name="Lipzen A."/>
            <person name="Lutzoni F."/>
            <person name="Magnuson J."/>
            <person name="Mondo S."/>
            <person name="Nolan M."/>
            <person name="Ohm R."/>
            <person name="Pangilinan J."/>
            <person name="Park H.-J."/>
            <person name="Ramirez L."/>
            <person name="Alfaro M."/>
            <person name="Sun H."/>
            <person name="Tritt A."/>
            <person name="Yoshinaga Y."/>
            <person name="Zwiers L.-H."/>
            <person name="Turgeon B.G."/>
            <person name="Goodwin S.B."/>
            <person name="Spatafora J.W."/>
            <person name="Crous P.W."/>
            <person name="Grigoriev I.V."/>
        </authorList>
    </citation>
    <scope>NUCLEOTIDE SEQUENCE</scope>
    <source>
        <strain evidence="2">P77</strain>
    </source>
</reference>
<dbReference type="AlphaFoldDB" id="A0A6A5K743"/>
<name>A0A6A5K743_9PLEO</name>
<evidence type="ECO:0000256" key="1">
    <source>
        <dbReference type="SAM" id="MobiDB-lite"/>
    </source>
</evidence>
<evidence type="ECO:0000313" key="2">
    <source>
        <dbReference type="EMBL" id="KAF1830284.1"/>
    </source>
</evidence>
<sequence>MLTIISIVSMWAFARIFLDHGFPYSVVAGSSLISELARPKTRARLGSLFCARSCYFINVIFRAGPGWAVAHIELKQMEHGIKLESESRKRSWAPGPESLSASHDAGRIRSAPLACFLSTQDESLLKRTK</sequence>
<dbReference type="OrthoDB" id="6133115at2759"/>
<feature type="region of interest" description="Disordered" evidence="1">
    <location>
        <begin position="85"/>
        <end position="105"/>
    </location>
</feature>
<dbReference type="EMBL" id="ML975402">
    <property type="protein sequence ID" value="KAF1830284.1"/>
    <property type="molecule type" value="Genomic_DNA"/>
</dbReference>
<accession>A0A6A5K743</accession>
<dbReference type="Proteomes" id="UP000800040">
    <property type="component" value="Unassembled WGS sequence"/>
</dbReference>
<keyword evidence="3" id="KW-1185">Reference proteome</keyword>
<organism evidence="2 3">
    <name type="scientific">Decorospora gaudefroyi</name>
    <dbReference type="NCBI Taxonomy" id="184978"/>
    <lineage>
        <taxon>Eukaryota</taxon>
        <taxon>Fungi</taxon>
        <taxon>Dikarya</taxon>
        <taxon>Ascomycota</taxon>
        <taxon>Pezizomycotina</taxon>
        <taxon>Dothideomycetes</taxon>
        <taxon>Pleosporomycetidae</taxon>
        <taxon>Pleosporales</taxon>
        <taxon>Pleosporineae</taxon>
        <taxon>Pleosporaceae</taxon>
        <taxon>Decorospora</taxon>
    </lineage>
</organism>
<evidence type="ECO:0000313" key="3">
    <source>
        <dbReference type="Proteomes" id="UP000800040"/>
    </source>
</evidence>
<protein>
    <submittedName>
        <fullName evidence="2">Uncharacterized protein</fullName>
    </submittedName>
</protein>
<proteinExistence type="predicted"/>
<gene>
    <name evidence="2" type="ORF">BDW02DRAFT_106098</name>
</gene>